<evidence type="ECO:0000313" key="2">
    <source>
        <dbReference type="Proteomes" id="UP000011607"/>
    </source>
</evidence>
<gene>
    <name evidence="1" type="ORF">C446_11477</name>
</gene>
<comment type="caution">
    <text evidence="1">The sequence shown here is derived from an EMBL/GenBank/DDBJ whole genome shotgun (WGS) entry which is preliminary data.</text>
</comment>
<evidence type="ECO:0000313" key="1">
    <source>
        <dbReference type="EMBL" id="EMA36660.1"/>
    </source>
</evidence>
<dbReference type="STRING" id="1227454.C446_11477"/>
<sequence>MPPSLAARTREAIEGHPFLVAALRADVVNYTAAARFLGRENDLEGDVDAIATALRRYAEELPARETERRDVRVRMERGVDVCEGESRSDGAATLLSVGDIAIEDGGGRTAIVATGDIDASALAGTLRTLSVSGIEPDAAAVGRDTLLVVVDRLEGADAVRAVEDALERVRVPPGDD</sequence>
<reference evidence="1 2" key="1">
    <citation type="journal article" date="2014" name="PLoS Genet.">
        <title>Phylogenetically driven sequencing of extremely halophilic archaea reveals strategies for static and dynamic osmo-response.</title>
        <authorList>
            <person name="Becker E.A."/>
            <person name="Seitzer P.M."/>
            <person name="Tritt A."/>
            <person name="Larsen D."/>
            <person name="Krusor M."/>
            <person name="Yao A.I."/>
            <person name="Wu D."/>
            <person name="Madern D."/>
            <person name="Eisen J.A."/>
            <person name="Darling A.E."/>
            <person name="Facciotti M.T."/>
        </authorList>
    </citation>
    <scope>NUCLEOTIDE SEQUENCE [LARGE SCALE GENOMIC DNA]</scope>
    <source>
        <strain evidence="1 2">JCM 10879</strain>
    </source>
</reference>
<dbReference type="AlphaFoldDB" id="M0LX29"/>
<dbReference type="EMBL" id="AOMA01000114">
    <property type="protein sequence ID" value="EMA36660.1"/>
    <property type="molecule type" value="Genomic_DNA"/>
</dbReference>
<dbReference type="eggNOG" id="arCOG04645">
    <property type="taxonomic scope" value="Archaea"/>
</dbReference>
<keyword evidence="2" id="KW-1185">Reference proteome</keyword>
<dbReference type="Proteomes" id="UP000011607">
    <property type="component" value="Unassembled WGS sequence"/>
</dbReference>
<name>M0LX29_9EURY</name>
<dbReference type="OrthoDB" id="213717at2157"/>
<evidence type="ECO:0008006" key="3">
    <source>
        <dbReference type="Google" id="ProtNLM"/>
    </source>
</evidence>
<organism evidence="1 2">
    <name type="scientific">Halobiforma nitratireducens JCM 10879</name>
    <dbReference type="NCBI Taxonomy" id="1227454"/>
    <lineage>
        <taxon>Archaea</taxon>
        <taxon>Methanobacteriati</taxon>
        <taxon>Methanobacteriota</taxon>
        <taxon>Stenosarchaea group</taxon>
        <taxon>Halobacteria</taxon>
        <taxon>Halobacteriales</taxon>
        <taxon>Natrialbaceae</taxon>
        <taxon>Halobiforma</taxon>
    </lineage>
</organism>
<dbReference type="Pfam" id="PF24367">
    <property type="entry name" value="DUF7523"/>
    <property type="match status" value="1"/>
</dbReference>
<dbReference type="InterPro" id="IPR055945">
    <property type="entry name" value="DUF7523"/>
</dbReference>
<proteinExistence type="predicted"/>
<dbReference type="RefSeq" id="WP_006673200.1">
    <property type="nucleotide sequence ID" value="NZ_AOMA01000114.1"/>
</dbReference>
<accession>M0LX29</accession>
<dbReference type="PATRIC" id="fig|1227454.3.peg.2332"/>
<protein>
    <recommendedName>
        <fullName evidence="3">ACT domain-containing protein</fullName>
    </recommendedName>
</protein>